<dbReference type="Proteomes" id="UP000504612">
    <property type="component" value="Unplaced"/>
</dbReference>
<gene>
    <name evidence="3" type="primary">LOC113422228</name>
</gene>
<protein>
    <submittedName>
        <fullName evidence="3">Histone H2B-like</fullName>
    </submittedName>
</protein>
<feature type="compositionally biased region" description="Basic residues" evidence="1">
    <location>
        <begin position="1"/>
        <end position="42"/>
    </location>
</feature>
<dbReference type="GO" id="GO:0046982">
    <property type="term" value="F:protein heterodimerization activity"/>
    <property type="evidence" value="ECO:0007669"/>
    <property type="project" value="InterPro"/>
</dbReference>
<accession>A0A6J1V7X6</accession>
<dbReference type="SUPFAM" id="SSF47113">
    <property type="entry name" value="Histone-fold"/>
    <property type="match status" value="1"/>
</dbReference>
<dbReference type="Gene3D" id="1.10.20.10">
    <property type="entry name" value="Histone, subunit A"/>
    <property type="match status" value="1"/>
</dbReference>
<organism evidence="2 3">
    <name type="scientific">Notechis scutatus</name>
    <name type="common">mainland tiger snake</name>
    <dbReference type="NCBI Taxonomy" id="8663"/>
    <lineage>
        <taxon>Eukaryota</taxon>
        <taxon>Metazoa</taxon>
        <taxon>Chordata</taxon>
        <taxon>Craniata</taxon>
        <taxon>Vertebrata</taxon>
        <taxon>Euteleostomi</taxon>
        <taxon>Lepidosauria</taxon>
        <taxon>Squamata</taxon>
        <taxon>Bifurcata</taxon>
        <taxon>Unidentata</taxon>
        <taxon>Episquamata</taxon>
        <taxon>Toxicofera</taxon>
        <taxon>Serpentes</taxon>
        <taxon>Colubroidea</taxon>
        <taxon>Elapidae</taxon>
        <taxon>Hydrophiinae</taxon>
        <taxon>Notechis</taxon>
    </lineage>
</organism>
<dbReference type="KEGG" id="nss:113422228"/>
<keyword evidence="2" id="KW-1185">Reference proteome</keyword>
<evidence type="ECO:0000313" key="3">
    <source>
        <dbReference type="RefSeq" id="XP_026538820.1"/>
    </source>
</evidence>
<evidence type="ECO:0000256" key="1">
    <source>
        <dbReference type="SAM" id="MobiDB-lite"/>
    </source>
</evidence>
<dbReference type="RefSeq" id="XP_026538820.1">
    <property type="nucleotide sequence ID" value="XM_026683035.1"/>
</dbReference>
<sequence>MAAARRPKCRARFPRRKKQARGRKRTHRKLLPKCRKQRRKQGKQGTITVRKLGGPQKPGLKRPYDEFVSKVLRRLHRDKIPISTKAKGKMISFIRKFYNNVSEKAQCNKRVKQSCTIGSKELQNALKKVMRKKHAMDLVQTIRKEPRRY</sequence>
<dbReference type="InterPro" id="IPR009072">
    <property type="entry name" value="Histone-fold"/>
</dbReference>
<evidence type="ECO:0000313" key="2">
    <source>
        <dbReference type="Proteomes" id="UP000504612"/>
    </source>
</evidence>
<feature type="region of interest" description="Disordered" evidence="1">
    <location>
        <begin position="1"/>
        <end position="60"/>
    </location>
</feature>
<dbReference type="AlphaFoldDB" id="A0A6J1V7X6"/>
<reference evidence="3" key="1">
    <citation type="submission" date="2025-08" db="UniProtKB">
        <authorList>
            <consortium name="RefSeq"/>
        </authorList>
    </citation>
    <scope>IDENTIFICATION</scope>
</reference>
<proteinExistence type="predicted"/>
<name>A0A6J1V7X6_9SAUR</name>
<dbReference type="GeneID" id="113422228"/>